<keyword evidence="2" id="KW-1185">Reference proteome</keyword>
<name>A0A2A6CEJ5_PRIPA</name>
<accession>A0A2A6CEJ5</accession>
<dbReference type="AlphaFoldDB" id="A0A2A6CEJ5"/>
<sequence length="59" mass="6609">MSATPPTTDDSAENRPDSICEDDDEPIIHAFKSLMLPINAFCVVAGCFWLWNHLPSKNF</sequence>
<accession>A0A8R1Y4N9</accession>
<evidence type="ECO:0000313" key="1">
    <source>
        <dbReference type="EnsemblMetazoa" id="PPA00550.1"/>
    </source>
</evidence>
<dbReference type="Proteomes" id="UP000005239">
    <property type="component" value="Unassembled WGS sequence"/>
</dbReference>
<organism evidence="1 2">
    <name type="scientific">Pristionchus pacificus</name>
    <name type="common">Parasitic nematode worm</name>
    <dbReference type="NCBI Taxonomy" id="54126"/>
    <lineage>
        <taxon>Eukaryota</taxon>
        <taxon>Metazoa</taxon>
        <taxon>Ecdysozoa</taxon>
        <taxon>Nematoda</taxon>
        <taxon>Chromadorea</taxon>
        <taxon>Rhabditida</taxon>
        <taxon>Rhabditina</taxon>
        <taxon>Diplogasteromorpha</taxon>
        <taxon>Diplogasteroidea</taxon>
        <taxon>Neodiplogasteridae</taxon>
        <taxon>Pristionchus</taxon>
    </lineage>
</organism>
<reference evidence="1" key="2">
    <citation type="submission" date="2022-06" db="UniProtKB">
        <authorList>
            <consortium name="EnsemblMetazoa"/>
        </authorList>
    </citation>
    <scope>IDENTIFICATION</scope>
    <source>
        <strain evidence="1">PS312</strain>
    </source>
</reference>
<proteinExistence type="predicted"/>
<reference evidence="2" key="1">
    <citation type="journal article" date="2008" name="Nat. Genet.">
        <title>The Pristionchus pacificus genome provides a unique perspective on nematode lifestyle and parasitism.</title>
        <authorList>
            <person name="Dieterich C."/>
            <person name="Clifton S.W."/>
            <person name="Schuster L.N."/>
            <person name="Chinwalla A."/>
            <person name="Delehaunty K."/>
            <person name="Dinkelacker I."/>
            <person name="Fulton L."/>
            <person name="Fulton R."/>
            <person name="Godfrey J."/>
            <person name="Minx P."/>
            <person name="Mitreva M."/>
            <person name="Roeseler W."/>
            <person name="Tian H."/>
            <person name="Witte H."/>
            <person name="Yang S.P."/>
            <person name="Wilson R.K."/>
            <person name="Sommer R.J."/>
        </authorList>
    </citation>
    <scope>NUCLEOTIDE SEQUENCE [LARGE SCALE GENOMIC DNA]</scope>
    <source>
        <strain evidence="2">PS312</strain>
    </source>
</reference>
<evidence type="ECO:0000313" key="2">
    <source>
        <dbReference type="Proteomes" id="UP000005239"/>
    </source>
</evidence>
<dbReference type="EnsemblMetazoa" id="PPA00550.1">
    <property type="protein sequence ID" value="PPA00550.1"/>
    <property type="gene ID" value="WBGene00090104"/>
</dbReference>
<protein>
    <submittedName>
        <fullName evidence="1">Uncharacterized protein</fullName>
    </submittedName>
</protein>
<gene>
    <name evidence="1" type="primary">WBGene00090104</name>
</gene>